<evidence type="ECO:0000259" key="1">
    <source>
        <dbReference type="PROSITE" id="PS50043"/>
    </source>
</evidence>
<reference evidence="2 3" key="1">
    <citation type="submission" date="2019-03" db="EMBL/GenBank/DDBJ databases">
        <title>Genomic Encyclopedia of Type Strains, Phase IV (KMG-IV): sequencing the most valuable type-strain genomes for metagenomic binning, comparative biology and taxonomic classification.</title>
        <authorList>
            <person name="Goeker M."/>
        </authorList>
    </citation>
    <scope>NUCLEOTIDE SEQUENCE [LARGE SCALE GENOMIC DNA]</scope>
    <source>
        <strain evidence="2 3">DSM 45361</strain>
    </source>
</reference>
<dbReference type="GO" id="GO:0006355">
    <property type="term" value="P:regulation of DNA-templated transcription"/>
    <property type="evidence" value="ECO:0007669"/>
    <property type="project" value="InterPro"/>
</dbReference>
<evidence type="ECO:0000313" key="3">
    <source>
        <dbReference type="Proteomes" id="UP000295444"/>
    </source>
</evidence>
<dbReference type="EMBL" id="SNXZ01000002">
    <property type="protein sequence ID" value="TDQ00779.1"/>
    <property type="molecule type" value="Genomic_DNA"/>
</dbReference>
<comment type="caution">
    <text evidence="2">The sequence shown here is derived from an EMBL/GenBank/DDBJ whole genome shotgun (WGS) entry which is preliminary data.</text>
</comment>
<name>A0A4R6SIQ4_LABRH</name>
<proteinExistence type="predicted"/>
<dbReference type="InterPro" id="IPR000792">
    <property type="entry name" value="Tscrpt_reg_LuxR_C"/>
</dbReference>
<dbReference type="PANTHER" id="PTHR47691">
    <property type="entry name" value="REGULATOR-RELATED"/>
    <property type="match status" value="1"/>
</dbReference>
<dbReference type="PRINTS" id="PR00364">
    <property type="entry name" value="DISEASERSIST"/>
</dbReference>
<dbReference type="SMART" id="SM00421">
    <property type="entry name" value="HTH_LUXR"/>
    <property type="match status" value="1"/>
</dbReference>
<dbReference type="Pfam" id="PF25872">
    <property type="entry name" value="HTH_77"/>
    <property type="match status" value="1"/>
</dbReference>
<evidence type="ECO:0000313" key="2">
    <source>
        <dbReference type="EMBL" id="TDQ00779.1"/>
    </source>
</evidence>
<dbReference type="PROSITE" id="PS00622">
    <property type="entry name" value="HTH_LUXR_1"/>
    <property type="match status" value="1"/>
</dbReference>
<organism evidence="2 3">
    <name type="scientific">Labedaea rhizosphaerae</name>
    <dbReference type="NCBI Taxonomy" id="598644"/>
    <lineage>
        <taxon>Bacteria</taxon>
        <taxon>Bacillati</taxon>
        <taxon>Actinomycetota</taxon>
        <taxon>Actinomycetes</taxon>
        <taxon>Pseudonocardiales</taxon>
        <taxon>Pseudonocardiaceae</taxon>
        <taxon>Labedaea</taxon>
    </lineage>
</organism>
<dbReference type="SUPFAM" id="SSF46894">
    <property type="entry name" value="C-terminal effector domain of the bipartite response regulators"/>
    <property type="match status" value="1"/>
</dbReference>
<sequence>MPRGPGRRVGNLPVPMTSFVGRDWELGETRRILRDERLLTLVGVGGVGKTRLATQLGAGTARTFPGGAWLVDLAPLRNGMGLLDAVSASIGLGPGDAAAVAAHLDRTNALLVLDNCEHLLTDCVRLVTDLLQLTSTTRILATSRQPLGMLGEHVFEVKPLELPEQPIGSPRHLMTFGAIRLFVDRAHSAVPGFALSPATATKVAAVCTHLDGVPLAIELTAQRLRTSSLTELLHKLDDRDLLDLSSRVAHPRQRSLRALNDWSYALCTPAERELWARLSVFEGTFGLADAQLVCQGEDIARDDVLDLLAELIDKSVVLRRDCGVEPRYRLTESIRQFGAEKLRRAGALERYRQRHAVHFAGVAEHLLDRLRDEGIPGVHRAVRRARRDFTTAAVHVVTEADFRSLDTLLRLVPVTPGQALADQLTGDYATEYAALRSAACGDVETAWDQLGAALGRHAERGDQFGLRQCIRLMAVLAWSAEDGSAVHRVTELAARMTGPGWSPLSSALAAAAHLRDDAVDAAEKLFAQALLDLRDTGDHWWLAFCLDGLIQCALVREDHSRAARLLGFWRSTWDSADAPHLGASVDPHRTRERLLRRECGDRQFAAARAAGAALSLDEVVEFATGTAPHRLDEGRLDEVRPVGGVPLTPREHRVAELVCEGLTNQAIGNALDISKRTVDAHVEHILRKLGLLRRTQIATWITHERAS</sequence>
<dbReference type="Pfam" id="PF00196">
    <property type="entry name" value="GerE"/>
    <property type="match status" value="1"/>
</dbReference>
<keyword evidence="3" id="KW-1185">Reference proteome</keyword>
<dbReference type="GO" id="GO:0003677">
    <property type="term" value="F:DNA binding"/>
    <property type="evidence" value="ECO:0007669"/>
    <property type="project" value="InterPro"/>
</dbReference>
<dbReference type="SUPFAM" id="SSF52540">
    <property type="entry name" value="P-loop containing nucleoside triphosphate hydrolases"/>
    <property type="match status" value="1"/>
</dbReference>
<dbReference type="InterPro" id="IPR058852">
    <property type="entry name" value="HTH_77"/>
</dbReference>
<dbReference type="InterPro" id="IPR016032">
    <property type="entry name" value="Sig_transdc_resp-reg_C-effctor"/>
</dbReference>
<dbReference type="InterPro" id="IPR036388">
    <property type="entry name" value="WH-like_DNA-bd_sf"/>
</dbReference>
<gene>
    <name evidence="2" type="ORF">EV186_102645</name>
</gene>
<dbReference type="CDD" id="cd06170">
    <property type="entry name" value="LuxR_C_like"/>
    <property type="match status" value="1"/>
</dbReference>
<dbReference type="PRINTS" id="PR00038">
    <property type="entry name" value="HTHLUXR"/>
</dbReference>
<feature type="domain" description="HTH luxR-type" evidence="1">
    <location>
        <begin position="640"/>
        <end position="705"/>
    </location>
</feature>
<dbReference type="AlphaFoldDB" id="A0A4R6SIQ4"/>
<dbReference type="Gene3D" id="3.40.50.300">
    <property type="entry name" value="P-loop containing nucleotide triphosphate hydrolases"/>
    <property type="match status" value="1"/>
</dbReference>
<protein>
    <submittedName>
        <fullName evidence="2">Putative ATPase</fullName>
    </submittedName>
</protein>
<dbReference type="PROSITE" id="PS50043">
    <property type="entry name" value="HTH_LUXR_2"/>
    <property type="match status" value="1"/>
</dbReference>
<dbReference type="PANTHER" id="PTHR47691:SF3">
    <property type="entry name" value="HTH-TYPE TRANSCRIPTIONAL REGULATOR RV0890C-RELATED"/>
    <property type="match status" value="1"/>
</dbReference>
<dbReference type="OrthoDB" id="9812579at2"/>
<accession>A0A4R6SIQ4</accession>
<dbReference type="InterPro" id="IPR027417">
    <property type="entry name" value="P-loop_NTPase"/>
</dbReference>
<dbReference type="Gene3D" id="1.10.10.10">
    <property type="entry name" value="Winged helix-like DNA-binding domain superfamily/Winged helix DNA-binding domain"/>
    <property type="match status" value="1"/>
</dbReference>
<dbReference type="Proteomes" id="UP000295444">
    <property type="component" value="Unassembled WGS sequence"/>
</dbReference>